<dbReference type="SUPFAM" id="SSF50891">
    <property type="entry name" value="Cyclophilin-like"/>
    <property type="match status" value="1"/>
</dbReference>
<name>A0A381WXS9_9ZZZZ</name>
<evidence type="ECO:0000256" key="2">
    <source>
        <dbReference type="ARBA" id="ARBA00022801"/>
    </source>
</evidence>
<dbReference type="EMBL" id="UINC01013175">
    <property type="protein sequence ID" value="SVA57088.1"/>
    <property type="molecule type" value="Genomic_DNA"/>
</dbReference>
<keyword evidence="3" id="KW-0067">ATP-binding</keyword>
<dbReference type="PANTHER" id="PTHR34698">
    <property type="entry name" value="5-OXOPROLINASE SUBUNIT B"/>
    <property type="match status" value="1"/>
</dbReference>
<dbReference type="GO" id="GO:0005524">
    <property type="term" value="F:ATP binding"/>
    <property type="evidence" value="ECO:0007669"/>
    <property type="project" value="UniProtKB-KW"/>
</dbReference>
<gene>
    <name evidence="5" type="ORF">METZ01_LOCUS109942</name>
</gene>
<dbReference type="Pfam" id="PF02682">
    <property type="entry name" value="CT_C_D"/>
    <property type="match status" value="1"/>
</dbReference>
<dbReference type="InterPro" id="IPR029000">
    <property type="entry name" value="Cyclophilin-like_dom_sf"/>
</dbReference>
<keyword evidence="1" id="KW-0547">Nucleotide-binding</keyword>
<evidence type="ECO:0000313" key="5">
    <source>
        <dbReference type="EMBL" id="SVA57088.1"/>
    </source>
</evidence>
<evidence type="ECO:0000256" key="1">
    <source>
        <dbReference type="ARBA" id="ARBA00022741"/>
    </source>
</evidence>
<dbReference type="SMART" id="SM00796">
    <property type="entry name" value="AHS1"/>
    <property type="match status" value="1"/>
</dbReference>
<dbReference type="NCBIfam" id="TIGR00370">
    <property type="entry name" value="5-oxoprolinase subunit PxpB"/>
    <property type="match status" value="1"/>
</dbReference>
<dbReference type="PANTHER" id="PTHR34698:SF2">
    <property type="entry name" value="5-OXOPROLINASE SUBUNIT B"/>
    <property type="match status" value="1"/>
</dbReference>
<dbReference type="GO" id="GO:0016787">
    <property type="term" value="F:hydrolase activity"/>
    <property type="evidence" value="ECO:0007669"/>
    <property type="project" value="UniProtKB-KW"/>
</dbReference>
<accession>A0A381WXS9</accession>
<dbReference type="InterPro" id="IPR010016">
    <property type="entry name" value="PxpB"/>
</dbReference>
<feature type="non-terminal residue" evidence="5">
    <location>
        <position position="1"/>
    </location>
</feature>
<dbReference type="SUPFAM" id="SSF160467">
    <property type="entry name" value="PH0987 N-terminal domain-like"/>
    <property type="match status" value="1"/>
</dbReference>
<reference evidence="5" key="1">
    <citation type="submission" date="2018-05" db="EMBL/GenBank/DDBJ databases">
        <authorList>
            <person name="Lanie J.A."/>
            <person name="Ng W.-L."/>
            <person name="Kazmierczak K.M."/>
            <person name="Andrzejewski T.M."/>
            <person name="Davidsen T.M."/>
            <person name="Wayne K.J."/>
            <person name="Tettelin H."/>
            <person name="Glass J.I."/>
            <person name="Rusch D."/>
            <person name="Podicherti R."/>
            <person name="Tsui H.-C.T."/>
            <person name="Winkler M.E."/>
        </authorList>
    </citation>
    <scope>NUCLEOTIDE SEQUENCE</scope>
</reference>
<evidence type="ECO:0000259" key="4">
    <source>
        <dbReference type="SMART" id="SM00796"/>
    </source>
</evidence>
<evidence type="ECO:0000256" key="3">
    <source>
        <dbReference type="ARBA" id="ARBA00022840"/>
    </source>
</evidence>
<keyword evidence="2" id="KW-0378">Hydrolase</keyword>
<dbReference type="Gene3D" id="3.30.1360.40">
    <property type="match status" value="1"/>
</dbReference>
<dbReference type="InterPro" id="IPR003833">
    <property type="entry name" value="CT_C_D"/>
</dbReference>
<dbReference type="AlphaFoldDB" id="A0A381WXS9"/>
<organism evidence="5">
    <name type="scientific">marine metagenome</name>
    <dbReference type="NCBI Taxonomy" id="408172"/>
    <lineage>
        <taxon>unclassified sequences</taxon>
        <taxon>metagenomes</taxon>
        <taxon>ecological metagenomes</taxon>
    </lineage>
</organism>
<proteinExistence type="predicted"/>
<sequence length="214" mass="23877">VELDHKISESTHKKIFTLITHLIHNPIHGVVNIHPGYSSILLTLDKMANIDDTIRLVENILDVVQNSEPPEEKLVEVPVLYGGNYGKDIQRVVQFSKLSEGEIIQRHQTGNYLVYFLGFSPGFPYLGGMDQDLTTPRIQTPRKRVPQGSVAIAGGQTGIYPFPSPGGWNLIGRTPLKIFNISNPQNSLIQMGDKVQFKSISKDEYERLKESNGA</sequence>
<dbReference type="Gene3D" id="2.40.100.10">
    <property type="entry name" value="Cyclophilin-like"/>
    <property type="match status" value="1"/>
</dbReference>
<protein>
    <recommendedName>
        <fullName evidence="4">Carboxyltransferase domain-containing protein</fullName>
    </recommendedName>
</protein>
<feature type="domain" description="Carboxyltransferase" evidence="4">
    <location>
        <begin position="1"/>
        <end position="189"/>
    </location>
</feature>